<keyword evidence="2" id="KW-1185">Reference proteome</keyword>
<accession>A0A1Y3B3A4</accession>
<dbReference type="Pfam" id="PF03564">
    <property type="entry name" value="DUF1759"/>
    <property type="match status" value="1"/>
</dbReference>
<dbReference type="Proteomes" id="UP000194236">
    <property type="component" value="Unassembled WGS sequence"/>
</dbReference>
<organism evidence="1 2">
    <name type="scientific">Euroglyphus maynei</name>
    <name type="common">Mayne's house dust mite</name>
    <dbReference type="NCBI Taxonomy" id="6958"/>
    <lineage>
        <taxon>Eukaryota</taxon>
        <taxon>Metazoa</taxon>
        <taxon>Ecdysozoa</taxon>
        <taxon>Arthropoda</taxon>
        <taxon>Chelicerata</taxon>
        <taxon>Arachnida</taxon>
        <taxon>Acari</taxon>
        <taxon>Acariformes</taxon>
        <taxon>Sarcoptiformes</taxon>
        <taxon>Astigmata</taxon>
        <taxon>Psoroptidia</taxon>
        <taxon>Analgoidea</taxon>
        <taxon>Pyroglyphidae</taxon>
        <taxon>Pyroglyphinae</taxon>
        <taxon>Euroglyphus</taxon>
    </lineage>
</organism>
<dbReference type="OrthoDB" id="7552900at2759"/>
<evidence type="ECO:0000313" key="2">
    <source>
        <dbReference type="Proteomes" id="UP000194236"/>
    </source>
</evidence>
<dbReference type="InterPro" id="IPR005312">
    <property type="entry name" value="DUF1759"/>
</dbReference>
<evidence type="ECO:0000313" key="1">
    <source>
        <dbReference type="EMBL" id="OTF74106.1"/>
    </source>
</evidence>
<name>A0A1Y3B3A4_EURMA</name>
<dbReference type="EMBL" id="MUJZ01048660">
    <property type="protein sequence ID" value="OTF74106.1"/>
    <property type="molecule type" value="Genomic_DNA"/>
</dbReference>
<proteinExistence type="predicted"/>
<dbReference type="AlphaFoldDB" id="A0A1Y3B3A4"/>
<protein>
    <submittedName>
        <fullName evidence="1">Uncharacterized protein</fullName>
    </submittedName>
</protein>
<comment type="caution">
    <text evidence="1">The sequence shown here is derived from an EMBL/GenBank/DDBJ whole genome shotgun (WGS) entry which is preliminary data.</text>
</comment>
<sequence length="308" mass="36782">MKPIPKELETRLTICRRNINFLSIRQWDKERTEELRNEMLGLNEEIIALLDEDEEMPEMILNKMEEYNLKIKNYLKKLPSLPSSSANQYNMEIDMELLPTFDGKYSNWKPFKTVIEKILIKNNGYNETLRKSILLKTLKNDPEKMVNLLIGQQMPLTNIWKKICEKYDDPDRAILEIRNDLHMIPKIDNENQVQNLKKAKEIVENAYIAIVYLDYDISFYALDLVQIVAAKFYEEAQRKILIKYLKFENLVKYIDELYEEALRYDFYKIRTDDSMKMVDNNKKKSNTTIRCNIYVCEEDIYLVIVIQI</sequence>
<gene>
    <name evidence="1" type="ORF">BLA29_004638</name>
</gene>
<reference evidence="1 2" key="1">
    <citation type="submission" date="2017-03" db="EMBL/GenBank/DDBJ databases">
        <title>Genome Survey of Euroglyphus maynei.</title>
        <authorList>
            <person name="Arlian L.G."/>
            <person name="Morgan M.S."/>
            <person name="Rider S.D."/>
        </authorList>
    </citation>
    <scope>NUCLEOTIDE SEQUENCE [LARGE SCALE GENOMIC DNA]</scope>
    <source>
        <strain evidence="1">Arlian Lab</strain>
        <tissue evidence="1">Whole body</tissue>
    </source>
</reference>